<proteinExistence type="predicted"/>
<protein>
    <submittedName>
        <fullName evidence="2">Uncharacterized protein</fullName>
    </submittedName>
</protein>
<gene>
    <name evidence="2" type="ORF">PFMALIP_00342</name>
</gene>
<evidence type="ECO:0000313" key="2">
    <source>
        <dbReference type="EMBL" id="ETW51610.1"/>
    </source>
</evidence>
<dbReference type="Proteomes" id="UP000030699">
    <property type="component" value="Unassembled WGS sequence"/>
</dbReference>
<evidence type="ECO:0000256" key="1">
    <source>
        <dbReference type="SAM" id="MobiDB-lite"/>
    </source>
</evidence>
<evidence type="ECO:0000313" key="3">
    <source>
        <dbReference type="Proteomes" id="UP000030699"/>
    </source>
</evidence>
<reference evidence="2 3" key="2">
    <citation type="submission" date="2013-02" db="EMBL/GenBank/DDBJ databases">
        <title>The Genome Sequence of Plasmodium falciparum MaliPS096_E11.</title>
        <authorList>
            <consortium name="The Broad Institute Genome Sequencing Platform"/>
            <consortium name="The Broad Institute Genome Sequencing Center for Infectious Disease"/>
            <person name="Neafsey D."/>
            <person name="Cheeseman I."/>
            <person name="Volkman S."/>
            <person name="Adams J."/>
            <person name="Walker B."/>
            <person name="Young S.K."/>
            <person name="Zeng Q."/>
            <person name="Gargeya S."/>
            <person name="Fitzgerald M."/>
            <person name="Haas B."/>
            <person name="Abouelleil A."/>
            <person name="Alvarado L."/>
            <person name="Arachchi H.M."/>
            <person name="Berlin A.M."/>
            <person name="Chapman S.B."/>
            <person name="Dewar J."/>
            <person name="Goldberg J."/>
            <person name="Griggs A."/>
            <person name="Gujja S."/>
            <person name="Hansen M."/>
            <person name="Howarth C."/>
            <person name="Imamovic A."/>
            <person name="Larimer J."/>
            <person name="McCowan C."/>
            <person name="Murphy C."/>
            <person name="Neiman D."/>
            <person name="Pearson M."/>
            <person name="Priest M."/>
            <person name="Roberts A."/>
            <person name="Saif S."/>
            <person name="Shea T."/>
            <person name="Sisk P."/>
            <person name="Sykes S."/>
            <person name="Wortman J."/>
            <person name="Nusbaum C."/>
            <person name="Birren B."/>
        </authorList>
    </citation>
    <scope>NUCLEOTIDE SEQUENCE [LARGE SCALE GENOMIC DNA]</scope>
    <source>
        <strain evidence="2 3">MaliPS096_E11</strain>
    </source>
</reference>
<dbReference type="EMBL" id="KI925481">
    <property type="protein sequence ID" value="ETW51610.1"/>
    <property type="molecule type" value="Genomic_DNA"/>
</dbReference>
<feature type="compositionally biased region" description="Basic and acidic residues" evidence="1">
    <location>
        <begin position="11"/>
        <end position="26"/>
    </location>
</feature>
<sequence>MAVESKPNNSSKEKNEENDIINKCDDSNKINGKENIFAVEKVGINESGHMSNDNINKNQEKNHEQTIEALRLSEIEMKENQELYKKNKFKKKK</sequence>
<name>A0A024WXU0_PLAFA</name>
<feature type="compositionally biased region" description="Low complexity" evidence="1">
    <location>
        <begin position="1"/>
        <end position="10"/>
    </location>
</feature>
<feature type="region of interest" description="Disordered" evidence="1">
    <location>
        <begin position="1"/>
        <end position="26"/>
    </location>
</feature>
<accession>A0A024WXU0</accession>
<organism evidence="2 3">
    <name type="scientific">Plasmodium falciparum MaliPS096_E11</name>
    <dbReference type="NCBI Taxonomy" id="1036727"/>
    <lineage>
        <taxon>Eukaryota</taxon>
        <taxon>Sar</taxon>
        <taxon>Alveolata</taxon>
        <taxon>Apicomplexa</taxon>
        <taxon>Aconoidasida</taxon>
        <taxon>Haemosporida</taxon>
        <taxon>Plasmodiidae</taxon>
        <taxon>Plasmodium</taxon>
        <taxon>Plasmodium (Laverania)</taxon>
    </lineage>
</organism>
<dbReference type="AlphaFoldDB" id="A0A024WXU0"/>
<reference evidence="2 3" key="1">
    <citation type="submission" date="2013-02" db="EMBL/GenBank/DDBJ databases">
        <title>The Genome Annotation of Plasmodium falciparum MaliPS096_E11.</title>
        <authorList>
            <consortium name="The Broad Institute Genome Sequencing Platform"/>
            <consortium name="The Broad Institute Genome Sequencing Center for Infectious Disease"/>
            <person name="Neafsey D."/>
            <person name="Hoffman S."/>
            <person name="Volkman S."/>
            <person name="Rosenthal P."/>
            <person name="Walker B."/>
            <person name="Young S.K."/>
            <person name="Zeng Q."/>
            <person name="Gargeya S."/>
            <person name="Fitzgerald M."/>
            <person name="Haas B."/>
            <person name="Abouelleil A."/>
            <person name="Allen A.W."/>
            <person name="Alvarado L."/>
            <person name="Arachchi H.M."/>
            <person name="Berlin A.M."/>
            <person name="Chapman S.B."/>
            <person name="Gainer-Dewar J."/>
            <person name="Goldberg J."/>
            <person name="Griggs A."/>
            <person name="Gujja S."/>
            <person name="Hansen M."/>
            <person name="Howarth C."/>
            <person name="Imamovic A."/>
            <person name="Ireland A."/>
            <person name="Larimer J."/>
            <person name="McCowan C."/>
            <person name="Murphy C."/>
            <person name="Pearson M."/>
            <person name="Poon T.W."/>
            <person name="Priest M."/>
            <person name="Roberts A."/>
            <person name="Saif S."/>
            <person name="Shea T."/>
            <person name="Sisk P."/>
            <person name="Sykes S."/>
            <person name="Wortman J."/>
            <person name="Nusbaum C."/>
            <person name="Birren B."/>
        </authorList>
    </citation>
    <scope>NUCLEOTIDE SEQUENCE [LARGE SCALE GENOMIC DNA]</scope>
    <source>
        <strain evidence="2 3">MaliPS096_E11</strain>
    </source>
</reference>